<keyword evidence="3" id="KW-1185">Reference proteome</keyword>
<name>A0A9P4N239_9PLEO</name>
<feature type="region of interest" description="Disordered" evidence="1">
    <location>
        <begin position="1"/>
        <end position="64"/>
    </location>
</feature>
<feature type="region of interest" description="Disordered" evidence="1">
    <location>
        <begin position="379"/>
        <end position="645"/>
    </location>
</feature>
<evidence type="ECO:0000256" key="1">
    <source>
        <dbReference type="SAM" id="MobiDB-lite"/>
    </source>
</evidence>
<feature type="compositionally biased region" description="Basic and acidic residues" evidence="1">
    <location>
        <begin position="507"/>
        <end position="521"/>
    </location>
</feature>
<protein>
    <submittedName>
        <fullName evidence="2">Uncharacterized protein</fullName>
    </submittedName>
</protein>
<dbReference type="Proteomes" id="UP000800093">
    <property type="component" value="Unassembled WGS sequence"/>
</dbReference>
<accession>A0A9P4N239</accession>
<feature type="compositionally biased region" description="Low complexity" evidence="1">
    <location>
        <begin position="536"/>
        <end position="548"/>
    </location>
</feature>
<evidence type="ECO:0000313" key="2">
    <source>
        <dbReference type="EMBL" id="KAF2262168.1"/>
    </source>
</evidence>
<feature type="region of interest" description="Disordered" evidence="1">
    <location>
        <begin position="276"/>
        <end position="348"/>
    </location>
</feature>
<reference evidence="3" key="1">
    <citation type="journal article" date="2020" name="Stud. Mycol.">
        <title>101 Dothideomycetes genomes: A test case for predicting lifestyles and emergence of pathogens.</title>
        <authorList>
            <person name="Haridas S."/>
            <person name="Albert R."/>
            <person name="Binder M."/>
            <person name="Bloem J."/>
            <person name="LaButti K."/>
            <person name="Salamov A."/>
            <person name="Andreopoulos B."/>
            <person name="Baker S."/>
            <person name="Barry K."/>
            <person name="Bills G."/>
            <person name="Bluhm B."/>
            <person name="Cannon C."/>
            <person name="Castanera R."/>
            <person name="Culley D."/>
            <person name="Daum C."/>
            <person name="Ezra D."/>
            <person name="Gonzalez J."/>
            <person name="Henrissat B."/>
            <person name="Kuo A."/>
            <person name="Liang C."/>
            <person name="Lipzen A."/>
            <person name="Lutzoni F."/>
            <person name="Magnuson J."/>
            <person name="Mondo S."/>
            <person name="Nolan M."/>
            <person name="Ohm R."/>
            <person name="Pangilinan J."/>
            <person name="Park H.-J."/>
            <person name="Ramirez L."/>
            <person name="Alfaro M."/>
            <person name="Sun H."/>
            <person name="Tritt A."/>
            <person name="Yoshinaga Y."/>
            <person name="Zwiers L.-H."/>
            <person name="Turgeon B."/>
            <person name="Goodwin S."/>
            <person name="Spatafora J."/>
            <person name="Crous P."/>
            <person name="Grigoriev I."/>
        </authorList>
    </citation>
    <scope>NUCLEOTIDE SEQUENCE [LARGE SCALE GENOMIC DNA]</scope>
    <source>
        <strain evidence="3">CBS 304.66</strain>
    </source>
</reference>
<gene>
    <name evidence="2" type="ORF">CC78DRAFT_569975</name>
</gene>
<dbReference type="EMBL" id="ML986644">
    <property type="protein sequence ID" value="KAF2262168.1"/>
    <property type="molecule type" value="Genomic_DNA"/>
</dbReference>
<sequence>MADLSTNSQQLTDMADDGRKEYINIDCNPNPGPEMWRKKHFRSDDASSATQKDPADTPFNGSPLPKYKTEHYNFTAIKARLKRGGVLKTVRRPLADEECQQLALAYKLLPNAVIQGWKHDTNSLNVDLRIEALGLQPLYIDVNGKVPIDHPPLDDMEIYNPFLTPQEYHHEYEWAKARSANPIANAPKSNLALPWDEIEDISLEELTIYFPNHISSNFIRAEKNRKPRGFNELNTKQVDLLEAAWYVQSNEFGDRPFSKRMKELVERDARMRARANPFAYQAMGNQYPKPSVDDERRGQEYQNSFDDVNMEDAEDEQTEPRRYQPKGRNLRSRRDSGQEQGQGKESTRWRDLAQEVCLHGPNCQHRDRCRFIHINIHRPQSEDGQPGTHHQHRDAPQPPPTPRDPPNPRNHGLLPPREQDNGRSPRPQNPPRSLRGPCDRRSPRLHDSLQSLREPFDRRHPRLQGPPGRPREQQGRRNLRDPQQVGGENPCTDETRGGGQRQRGTHHGNDRGGDRPGKQDKGQWNGGNEGRERAGRNGQNNRGQQAQGGNHGQLPRGGDNGQQARGISGQQPRGNNGEKPRTGNHGQLPRRGGRLGQYPGNRPDRRRGQRDYNPQNWNGGPGAGLQAGRPRPPLPTVFWHGDEEL</sequence>
<feature type="compositionally biased region" description="Basic and acidic residues" evidence="1">
    <location>
        <begin position="469"/>
        <end position="480"/>
    </location>
</feature>
<feature type="compositionally biased region" description="Pro residues" evidence="1">
    <location>
        <begin position="396"/>
        <end position="408"/>
    </location>
</feature>
<dbReference type="OrthoDB" id="3801107at2759"/>
<feature type="compositionally biased region" description="Polar residues" evidence="1">
    <location>
        <begin position="1"/>
        <end position="12"/>
    </location>
</feature>
<feature type="compositionally biased region" description="Acidic residues" evidence="1">
    <location>
        <begin position="308"/>
        <end position="317"/>
    </location>
</feature>
<proteinExistence type="predicted"/>
<feature type="compositionally biased region" description="Polar residues" evidence="1">
    <location>
        <begin position="561"/>
        <end position="574"/>
    </location>
</feature>
<comment type="caution">
    <text evidence="2">The sequence shown here is derived from an EMBL/GenBank/DDBJ whole genome shotgun (WGS) entry which is preliminary data.</text>
</comment>
<organism evidence="2 3">
    <name type="scientific">Lojkania enalia</name>
    <dbReference type="NCBI Taxonomy" id="147567"/>
    <lineage>
        <taxon>Eukaryota</taxon>
        <taxon>Fungi</taxon>
        <taxon>Dikarya</taxon>
        <taxon>Ascomycota</taxon>
        <taxon>Pezizomycotina</taxon>
        <taxon>Dothideomycetes</taxon>
        <taxon>Pleosporomycetidae</taxon>
        <taxon>Pleosporales</taxon>
        <taxon>Pleosporales incertae sedis</taxon>
        <taxon>Lojkania</taxon>
    </lineage>
</organism>
<dbReference type="AlphaFoldDB" id="A0A9P4N239"/>
<feature type="compositionally biased region" description="Basic and acidic residues" evidence="1">
    <location>
        <begin position="437"/>
        <end position="447"/>
    </location>
</feature>
<evidence type="ECO:0000313" key="3">
    <source>
        <dbReference type="Proteomes" id="UP000800093"/>
    </source>
</evidence>
<feature type="compositionally biased region" description="Low complexity" evidence="1">
    <location>
        <begin position="586"/>
        <end position="600"/>
    </location>
</feature>